<proteinExistence type="predicted"/>
<protein>
    <submittedName>
        <fullName evidence="1">Uncharacterized protein</fullName>
    </submittedName>
</protein>
<dbReference type="AlphaFoldDB" id="A0A1F6ETI6"/>
<reference evidence="1 2" key="1">
    <citation type="journal article" date="2016" name="Nat. Commun.">
        <title>Thousands of microbial genomes shed light on interconnected biogeochemical processes in an aquifer system.</title>
        <authorList>
            <person name="Anantharaman K."/>
            <person name="Brown C.T."/>
            <person name="Hug L.A."/>
            <person name="Sharon I."/>
            <person name="Castelle C.J."/>
            <person name="Probst A.J."/>
            <person name="Thomas B.C."/>
            <person name="Singh A."/>
            <person name="Wilkins M.J."/>
            <person name="Karaoz U."/>
            <person name="Brodie E.L."/>
            <person name="Williams K.H."/>
            <person name="Hubbard S.S."/>
            <person name="Banfield J.F."/>
        </authorList>
    </citation>
    <scope>NUCLEOTIDE SEQUENCE [LARGE SCALE GENOMIC DNA]</scope>
</reference>
<dbReference type="STRING" id="1798515.A3B35_00880"/>
<sequence length="193" mass="21989">MMIEFSKQPFEAFQGKTGESIKATYTGERNEDTEQILALVELRNSLRHFLVQTGQIQSIEQAQSGSDSSLSDAQNPIEVLQEVEAMLGLVQKTTEYQAQKGHKANEEAVNRLNRILEHEDIRNEVIHMLLDGKTSRDIRWMIDKKRVEPAGGVSVGRAVSDIFAYRSKTIEFIKKYRPNTTDTELQNLYAKFP</sequence>
<comment type="caution">
    <text evidence="1">The sequence shown here is derived from an EMBL/GenBank/DDBJ whole genome shotgun (WGS) entry which is preliminary data.</text>
</comment>
<dbReference type="Proteomes" id="UP000177215">
    <property type="component" value="Unassembled WGS sequence"/>
</dbReference>
<dbReference type="EMBL" id="MFMC01000031">
    <property type="protein sequence ID" value="OGG76941.1"/>
    <property type="molecule type" value="Genomic_DNA"/>
</dbReference>
<accession>A0A1F6ETI6</accession>
<organism evidence="1 2">
    <name type="scientific">Candidatus Kaiserbacteria bacterium RIFCSPLOWO2_01_FULL_54_24</name>
    <dbReference type="NCBI Taxonomy" id="1798515"/>
    <lineage>
        <taxon>Bacteria</taxon>
        <taxon>Candidatus Kaiseribacteriota</taxon>
    </lineage>
</organism>
<evidence type="ECO:0000313" key="1">
    <source>
        <dbReference type="EMBL" id="OGG76941.1"/>
    </source>
</evidence>
<evidence type="ECO:0000313" key="2">
    <source>
        <dbReference type="Proteomes" id="UP000177215"/>
    </source>
</evidence>
<gene>
    <name evidence="1" type="ORF">A3B35_00880</name>
</gene>
<name>A0A1F6ETI6_9BACT</name>